<gene>
    <name evidence="8" type="ORF">LZC94_29990</name>
</gene>
<dbReference type="RefSeq" id="WP_394821690.1">
    <property type="nucleotide sequence ID" value="NZ_CP089984.1"/>
</dbReference>
<feature type="region of interest" description="Disordered" evidence="5">
    <location>
        <begin position="441"/>
        <end position="512"/>
    </location>
</feature>
<proteinExistence type="predicted"/>
<keyword evidence="6" id="KW-0472">Membrane</keyword>
<keyword evidence="1" id="KW-0808">Transferase</keyword>
<feature type="compositionally biased region" description="Basic residues" evidence="5">
    <location>
        <begin position="503"/>
        <end position="512"/>
    </location>
</feature>
<name>A0ABZ2LQ98_9BACT</name>
<evidence type="ECO:0000256" key="3">
    <source>
        <dbReference type="ARBA" id="ARBA00022777"/>
    </source>
</evidence>
<dbReference type="CDD" id="cd14014">
    <property type="entry name" value="STKc_PknB_like"/>
    <property type="match status" value="1"/>
</dbReference>
<dbReference type="Gene3D" id="3.30.200.20">
    <property type="entry name" value="Phosphorylase Kinase, domain 1"/>
    <property type="match status" value="1"/>
</dbReference>
<keyword evidence="3 8" id="KW-0418">Kinase</keyword>
<evidence type="ECO:0000313" key="8">
    <source>
        <dbReference type="EMBL" id="WXB12073.1"/>
    </source>
</evidence>
<dbReference type="InterPro" id="IPR011009">
    <property type="entry name" value="Kinase-like_dom_sf"/>
</dbReference>
<dbReference type="Pfam" id="PF00069">
    <property type="entry name" value="Pkinase"/>
    <property type="match status" value="1"/>
</dbReference>
<dbReference type="PANTHER" id="PTHR43289:SF6">
    <property type="entry name" value="SERINE_THREONINE-PROTEIN KINASE NEKL-3"/>
    <property type="match status" value="1"/>
</dbReference>
<feature type="domain" description="Protein kinase" evidence="7">
    <location>
        <begin position="20"/>
        <end position="298"/>
    </location>
</feature>
<reference evidence="8 9" key="1">
    <citation type="submission" date="2021-12" db="EMBL/GenBank/DDBJ databases">
        <title>Discovery of the Pendulisporaceae a myxobacterial family with distinct sporulation behavior and unique specialized metabolism.</title>
        <authorList>
            <person name="Garcia R."/>
            <person name="Popoff A."/>
            <person name="Bader C.D."/>
            <person name="Loehr J."/>
            <person name="Walesch S."/>
            <person name="Walt C."/>
            <person name="Boldt J."/>
            <person name="Bunk B."/>
            <person name="Haeckl F.J.F.P.J."/>
            <person name="Gunesch A.P."/>
            <person name="Birkelbach J."/>
            <person name="Nuebel U."/>
            <person name="Pietschmann T."/>
            <person name="Bach T."/>
            <person name="Mueller R."/>
        </authorList>
    </citation>
    <scope>NUCLEOTIDE SEQUENCE [LARGE SCALE GENOMIC DNA]</scope>
    <source>
        <strain evidence="8 9">MSr11954</strain>
    </source>
</reference>
<evidence type="ECO:0000256" key="2">
    <source>
        <dbReference type="ARBA" id="ARBA00022741"/>
    </source>
</evidence>
<evidence type="ECO:0000259" key="7">
    <source>
        <dbReference type="PROSITE" id="PS50011"/>
    </source>
</evidence>
<feature type="compositionally biased region" description="Low complexity" evidence="5">
    <location>
        <begin position="395"/>
        <end position="407"/>
    </location>
</feature>
<keyword evidence="9" id="KW-1185">Reference proteome</keyword>
<evidence type="ECO:0000313" key="9">
    <source>
        <dbReference type="Proteomes" id="UP001370348"/>
    </source>
</evidence>
<keyword evidence="6" id="KW-1133">Transmembrane helix</keyword>
<accession>A0ABZ2LQ98</accession>
<evidence type="ECO:0000256" key="4">
    <source>
        <dbReference type="ARBA" id="ARBA00022840"/>
    </source>
</evidence>
<dbReference type="PROSITE" id="PS00109">
    <property type="entry name" value="PROTEIN_KINASE_TYR"/>
    <property type="match status" value="1"/>
</dbReference>
<dbReference type="EMBL" id="CP089984">
    <property type="protein sequence ID" value="WXB12073.1"/>
    <property type="molecule type" value="Genomic_DNA"/>
</dbReference>
<organism evidence="8 9">
    <name type="scientific">Pendulispora albinea</name>
    <dbReference type="NCBI Taxonomy" id="2741071"/>
    <lineage>
        <taxon>Bacteria</taxon>
        <taxon>Pseudomonadati</taxon>
        <taxon>Myxococcota</taxon>
        <taxon>Myxococcia</taxon>
        <taxon>Myxococcales</taxon>
        <taxon>Sorangiineae</taxon>
        <taxon>Pendulisporaceae</taxon>
        <taxon>Pendulispora</taxon>
    </lineage>
</organism>
<dbReference type="PROSITE" id="PS50011">
    <property type="entry name" value="PROTEIN_KINASE_DOM"/>
    <property type="match status" value="1"/>
</dbReference>
<dbReference type="SUPFAM" id="SSF56112">
    <property type="entry name" value="Protein kinase-like (PK-like)"/>
    <property type="match status" value="1"/>
</dbReference>
<dbReference type="PANTHER" id="PTHR43289">
    <property type="entry name" value="MITOGEN-ACTIVATED PROTEIN KINASE KINASE KINASE 20-RELATED"/>
    <property type="match status" value="1"/>
</dbReference>
<feature type="region of interest" description="Disordered" evidence="5">
    <location>
        <begin position="373"/>
        <end position="408"/>
    </location>
</feature>
<keyword evidence="6" id="KW-0812">Transmembrane</keyword>
<dbReference type="InterPro" id="IPR008266">
    <property type="entry name" value="Tyr_kinase_AS"/>
</dbReference>
<sequence length="512" mass="54616">MSPDPGAPSYLEPGCYLDRYELLRPIAHGGMASVWLACLHGACNFEKLVAVKTILPQYASDVRFREMFLDEARLAACIKHPNVVQILDLAEFGGVLYQAMEWVDGESLSKIMRVLQAQRTRQNALPLGIALRIMADISAGLHVAHDLSNAEGKHLGVVHRDISPQNILVSINGIPKLIDFGIAKARDRVACETTAGVVKGKLRFMAPEQAMGKKVDRRSDVWALGAVTYYLLTGNSPYEGDNQLATLRMLTSGEPPPPLPPTYPRRIDAICQKAMAFDPEARMATAVELRRALEMAMLEVGCQTSSGDVAAFMKANVPEGARRTTITREVSVRRRFASLHPSPGFGSDRATVPDVTPVDFLGAHTAETVLAANTAPDGPPDMEPDLDPFASTEAGVSSPSGGSTGPALRRRKAGAAALGGVSALLVLAACALVWLPTTRGGSVALGGPGASETFESREPFASREPLETREPVARPDDSGAPREDATAPGDSVSPTPAGSTGPRRPHKRDYGF</sequence>
<dbReference type="InterPro" id="IPR000719">
    <property type="entry name" value="Prot_kinase_dom"/>
</dbReference>
<dbReference type="Proteomes" id="UP001370348">
    <property type="component" value="Chromosome"/>
</dbReference>
<evidence type="ECO:0000256" key="1">
    <source>
        <dbReference type="ARBA" id="ARBA00022679"/>
    </source>
</evidence>
<feature type="transmembrane region" description="Helical" evidence="6">
    <location>
        <begin position="413"/>
        <end position="435"/>
    </location>
</feature>
<keyword evidence="2" id="KW-0547">Nucleotide-binding</keyword>
<feature type="compositionally biased region" description="Basic and acidic residues" evidence="5">
    <location>
        <begin position="454"/>
        <end position="485"/>
    </location>
</feature>
<evidence type="ECO:0000256" key="6">
    <source>
        <dbReference type="SAM" id="Phobius"/>
    </source>
</evidence>
<keyword evidence="4" id="KW-0067">ATP-binding</keyword>
<protein>
    <submittedName>
        <fullName evidence="8">Serine/threonine protein kinase</fullName>
    </submittedName>
</protein>
<evidence type="ECO:0000256" key="5">
    <source>
        <dbReference type="SAM" id="MobiDB-lite"/>
    </source>
</evidence>
<dbReference type="Gene3D" id="1.10.510.10">
    <property type="entry name" value="Transferase(Phosphotransferase) domain 1"/>
    <property type="match status" value="1"/>
</dbReference>
<dbReference type="GO" id="GO:0004674">
    <property type="term" value="F:protein serine/threonine kinase activity"/>
    <property type="evidence" value="ECO:0007669"/>
    <property type="project" value="UniProtKB-KW"/>
</dbReference>
<keyword evidence="8" id="KW-0723">Serine/threonine-protein kinase</keyword>